<dbReference type="Gene3D" id="2.40.170.20">
    <property type="entry name" value="TonB-dependent receptor, beta-barrel domain"/>
    <property type="match status" value="1"/>
</dbReference>
<dbReference type="InterPro" id="IPR037066">
    <property type="entry name" value="Plug_dom_sf"/>
</dbReference>
<evidence type="ECO:0000256" key="12">
    <source>
        <dbReference type="RuleBase" id="RU003357"/>
    </source>
</evidence>
<dbReference type="RefSeq" id="WP_255188972.1">
    <property type="nucleotide sequence ID" value="NZ_CP113517.1"/>
</dbReference>
<dbReference type="InterPro" id="IPR036942">
    <property type="entry name" value="Beta-barrel_TonB_sf"/>
</dbReference>
<organism evidence="16 17">
    <name type="scientific">Methylomonas rapida</name>
    <dbReference type="NCBI Taxonomy" id="2963939"/>
    <lineage>
        <taxon>Bacteria</taxon>
        <taxon>Pseudomonadati</taxon>
        <taxon>Pseudomonadota</taxon>
        <taxon>Gammaproteobacteria</taxon>
        <taxon>Methylococcales</taxon>
        <taxon>Methylococcaceae</taxon>
        <taxon>Methylomonas</taxon>
    </lineage>
</organism>
<evidence type="ECO:0000256" key="6">
    <source>
        <dbReference type="ARBA" id="ARBA00022729"/>
    </source>
</evidence>
<reference evidence="16" key="1">
    <citation type="submission" date="2022-11" db="EMBL/GenBank/DDBJ databases">
        <title>Methylomonas rapida sp. nov., Carotenoid-Producing Obligate Methanotrophs with High Growth Characteristics and Biotechnological Potential.</title>
        <authorList>
            <person name="Tikhonova E.N."/>
            <person name="Suleimanov R.Z."/>
            <person name="Miroshnikov K."/>
            <person name="Oshkin I.Y."/>
            <person name="Belova S.E."/>
            <person name="Danilova O.V."/>
            <person name="Ashikhmin A."/>
            <person name="Konopkin A."/>
            <person name="But S.Y."/>
            <person name="Khmelenina V.N."/>
            <person name="Kuznetsov N."/>
            <person name="Pimenov N.V."/>
            <person name="Dedysh S.N."/>
        </authorList>
    </citation>
    <scope>NUCLEOTIDE SEQUENCE</scope>
    <source>
        <strain evidence="16">MP1</strain>
    </source>
</reference>
<dbReference type="CDD" id="cd01347">
    <property type="entry name" value="ligand_gated_channel"/>
    <property type="match status" value="1"/>
</dbReference>
<feature type="chain" id="PRO_5046094117" evidence="13">
    <location>
        <begin position="20"/>
        <end position="677"/>
    </location>
</feature>
<evidence type="ECO:0000256" key="1">
    <source>
        <dbReference type="ARBA" id="ARBA00004571"/>
    </source>
</evidence>
<keyword evidence="17" id="KW-1185">Reference proteome</keyword>
<keyword evidence="5 11" id="KW-0812">Transmembrane</keyword>
<dbReference type="SUPFAM" id="SSF56935">
    <property type="entry name" value="Porins"/>
    <property type="match status" value="1"/>
</dbReference>
<keyword evidence="7 12" id="KW-0798">TonB box</keyword>
<evidence type="ECO:0000256" key="9">
    <source>
        <dbReference type="ARBA" id="ARBA00023170"/>
    </source>
</evidence>
<keyword evidence="9 16" id="KW-0675">Receptor</keyword>
<evidence type="ECO:0000256" key="11">
    <source>
        <dbReference type="PROSITE-ProRule" id="PRU01360"/>
    </source>
</evidence>
<dbReference type="PROSITE" id="PS52016">
    <property type="entry name" value="TONB_DEPENDENT_REC_3"/>
    <property type="match status" value="1"/>
</dbReference>
<feature type="domain" description="TonB-dependent receptor plug" evidence="15">
    <location>
        <begin position="42"/>
        <end position="140"/>
    </location>
</feature>
<comment type="similarity">
    <text evidence="2">Belongs to the TonB-dependent receptor family. Hemoglobin/haptoglobin binding protein subfamily.</text>
</comment>
<dbReference type="Proteomes" id="UP001162780">
    <property type="component" value="Chromosome"/>
</dbReference>
<evidence type="ECO:0000259" key="15">
    <source>
        <dbReference type="Pfam" id="PF07715"/>
    </source>
</evidence>
<feature type="domain" description="TonB-dependent receptor-like beta-barrel" evidence="14">
    <location>
        <begin position="209"/>
        <end position="651"/>
    </location>
</feature>
<name>A0ABY7GJ27_9GAMM</name>
<keyword evidence="10 11" id="KW-0998">Cell outer membrane</keyword>
<evidence type="ECO:0000256" key="4">
    <source>
        <dbReference type="ARBA" id="ARBA00022452"/>
    </source>
</evidence>
<dbReference type="Gene3D" id="2.170.130.10">
    <property type="entry name" value="TonB-dependent receptor, plug domain"/>
    <property type="match status" value="1"/>
</dbReference>
<dbReference type="PANTHER" id="PTHR30069:SF29">
    <property type="entry name" value="HEMOGLOBIN AND HEMOGLOBIN-HAPTOGLOBIN-BINDING PROTEIN 1-RELATED"/>
    <property type="match status" value="1"/>
</dbReference>
<evidence type="ECO:0000256" key="7">
    <source>
        <dbReference type="ARBA" id="ARBA00023077"/>
    </source>
</evidence>
<sequence>MRIPLLFFTLATLPPFAVAEEDSFQLGIVEVNGGANQTLDVDKEVISAEDISRYNRNDVASALNLLPGVSIQNLGQRNERLIFIRGFNSRQVPLFMDGIPVYVPYDGNVDLNRFTTFDIGQIDVSKGNASVMYGPNTLGGSINLISRRPTKVLEADLKVGMGMDSRFDDNYYQTALNIGSNQGWGYIQGGFSFLDRQFWRLSEDFSLTAYEDGGIRENSGNTDYKGSVKVGITPNDTDEYAVGFNTQKGEKDTPPYTGTDRSVQTRYWRWPYWDKESVFFVSRTQFADVHTVKLRAYHDTFKNGLMSFDNPNYNSITRPYAFDSQYNDYTFGAGLEYINTWFDQHELKLGFSYKQDVHREFDNRNTPDYVNTRPKSPEERSADEYFSYAIEDSYTPTDALRFVVGASYERQHRLQAENWTGTSMQTFPLSNKDAYNAQGAAYYEWFKDFVIHASLAHKTRFPTIKDRYSFRLGTALPSPDLQAEKALNYEIGFDGKAWGMLDYGSALFFNQIDSAIEEVTLDSNFCQSQGLNARCFQQQNIGEQENLGIELFATASIDEQWRLHANYTWLDRNNITNPDILPLDTIKHKVFASVEYQPLKYLRLLASAEYNSARFSDTIGARVAGDFVVANLKATFPVRDDFNAEFGVNNVADENYAYQEGFPEQGRNYFANLNLRY</sequence>
<evidence type="ECO:0000256" key="2">
    <source>
        <dbReference type="ARBA" id="ARBA00008143"/>
    </source>
</evidence>
<evidence type="ECO:0000256" key="5">
    <source>
        <dbReference type="ARBA" id="ARBA00022692"/>
    </source>
</evidence>
<evidence type="ECO:0000256" key="3">
    <source>
        <dbReference type="ARBA" id="ARBA00022448"/>
    </source>
</evidence>
<evidence type="ECO:0000259" key="14">
    <source>
        <dbReference type="Pfam" id="PF00593"/>
    </source>
</evidence>
<gene>
    <name evidence="16" type="ORF">NM686_016635</name>
</gene>
<evidence type="ECO:0000256" key="10">
    <source>
        <dbReference type="ARBA" id="ARBA00023237"/>
    </source>
</evidence>
<dbReference type="InterPro" id="IPR000531">
    <property type="entry name" value="Beta-barrel_TonB"/>
</dbReference>
<evidence type="ECO:0000256" key="13">
    <source>
        <dbReference type="SAM" id="SignalP"/>
    </source>
</evidence>
<dbReference type="Pfam" id="PF07715">
    <property type="entry name" value="Plug"/>
    <property type="match status" value="1"/>
</dbReference>
<protein>
    <submittedName>
        <fullName evidence="16">TonB-dependent receptor</fullName>
    </submittedName>
</protein>
<evidence type="ECO:0000313" key="17">
    <source>
        <dbReference type="Proteomes" id="UP001162780"/>
    </source>
</evidence>
<proteinExistence type="inferred from homology"/>
<dbReference type="InterPro" id="IPR039426">
    <property type="entry name" value="TonB-dep_rcpt-like"/>
</dbReference>
<keyword evidence="8 11" id="KW-0472">Membrane</keyword>
<keyword evidence="3 11" id="KW-0813">Transport</keyword>
<feature type="signal peptide" evidence="13">
    <location>
        <begin position="1"/>
        <end position="19"/>
    </location>
</feature>
<accession>A0ABY7GJ27</accession>
<keyword evidence="4 11" id="KW-1134">Transmembrane beta strand</keyword>
<keyword evidence="6 13" id="KW-0732">Signal</keyword>
<dbReference type="InterPro" id="IPR012910">
    <property type="entry name" value="Plug_dom"/>
</dbReference>
<dbReference type="Pfam" id="PF00593">
    <property type="entry name" value="TonB_dep_Rec_b-barrel"/>
    <property type="match status" value="1"/>
</dbReference>
<evidence type="ECO:0000256" key="8">
    <source>
        <dbReference type="ARBA" id="ARBA00023136"/>
    </source>
</evidence>
<dbReference type="EMBL" id="CP113517">
    <property type="protein sequence ID" value="WAR43983.1"/>
    <property type="molecule type" value="Genomic_DNA"/>
</dbReference>
<evidence type="ECO:0000313" key="16">
    <source>
        <dbReference type="EMBL" id="WAR43983.1"/>
    </source>
</evidence>
<dbReference type="PANTHER" id="PTHR30069">
    <property type="entry name" value="TONB-DEPENDENT OUTER MEMBRANE RECEPTOR"/>
    <property type="match status" value="1"/>
</dbReference>
<comment type="subcellular location">
    <subcellularLocation>
        <location evidence="1 11">Cell outer membrane</location>
        <topology evidence="1 11">Multi-pass membrane protein</topology>
    </subcellularLocation>
</comment>